<dbReference type="SUPFAM" id="SSF48208">
    <property type="entry name" value="Six-hairpin glycosidases"/>
    <property type="match status" value="1"/>
</dbReference>
<sequence>MVDDEAAAVVVPVAPAVLLLDRPGPATAPDAPRRGRRARGPRPADAPHASDAPDGNSTAASRRAQAPARPSRPTAPTGPGTSRRTLVRCATAATVAVLLGGAVAPHTPDRAAPAVEPALASLPAYAHIDLYQEGVTVAGGGRRTAVETGSAAPFFAGTHVLDPAAVTLVDALGGLPRTAASPGSSRADAARLAAGQRAWLAEGTVPGTGGAYEDMARAALLDLHTLDLPGGAAVAGWSQRWRYVWPRDSAFVTVALARTGHVDDALEVLGFLDRVQAPDGSFEARYEPDGSGPPDDRGVQTDGTGWALWAAGMVLAEIRDPDERRAAAEQLRPLVVRSTDHALDLVARTGLPPASADYWETPEEELTLGTAAPIVAGLEQAAAVLPLTGDTALAHVAADAAARSRVELVRAFAPTGYARYAAGGHRDAATAFLLPPFLRVPPPGARTAWRESAPTMVRAASGLAPGAGWRDDGVSWTPQTSLYAWLAAESGDAPLARGWLDFLDGHRTATGSIPEKVLADGSPAAVAPLAWSAACVVLALDALDRRADLRTSDLPPPG</sequence>
<dbReference type="GO" id="GO:0005975">
    <property type="term" value="P:carbohydrate metabolic process"/>
    <property type="evidence" value="ECO:0007669"/>
    <property type="project" value="InterPro"/>
</dbReference>
<dbReference type="AlphaFoldDB" id="A0A919P3J5"/>
<dbReference type="InterPro" id="IPR012341">
    <property type="entry name" value="6hp_glycosidase-like_sf"/>
</dbReference>
<dbReference type="PANTHER" id="PTHR31616">
    <property type="entry name" value="TREHALASE"/>
    <property type="match status" value="1"/>
</dbReference>
<reference evidence="2" key="1">
    <citation type="submission" date="2021-01" db="EMBL/GenBank/DDBJ databases">
        <title>Whole genome shotgun sequence of Cellulomonas chitinilytica NBRC 110799.</title>
        <authorList>
            <person name="Komaki H."/>
            <person name="Tamura T."/>
        </authorList>
    </citation>
    <scope>NUCLEOTIDE SEQUENCE</scope>
    <source>
        <strain evidence="2">NBRC 110799</strain>
    </source>
</reference>
<dbReference type="EMBL" id="BONK01000012">
    <property type="protein sequence ID" value="GIG22578.1"/>
    <property type="molecule type" value="Genomic_DNA"/>
</dbReference>
<comment type="caution">
    <text evidence="2">The sequence shown here is derived from an EMBL/GenBank/DDBJ whole genome shotgun (WGS) entry which is preliminary data.</text>
</comment>
<keyword evidence="3" id="KW-1185">Reference proteome</keyword>
<gene>
    <name evidence="2" type="ORF">Cch01nite_33020</name>
</gene>
<feature type="region of interest" description="Disordered" evidence="1">
    <location>
        <begin position="19"/>
        <end position="85"/>
    </location>
</feature>
<protein>
    <recommendedName>
        <fullName evidence="4">Glycoside hydrolase family 15</fullName>
    </recommendedName>
</protein>
<evidence type="ECO:0000313" key="2">
    <source>
        <dbReference type="EMBL" id="GIG22578.1"/>
    </source>
</evidence>
<feature type="compositionally biased region" description="Low complexity" evidence="1">
    <location>
        <begin position="41"/>
        <end position="85"/>
    </location>
</feature>
<dbReference type="Proteomes" id="UP000632740">
    <property type="component" value="Unassembled WGS sequence"/>
</dbReference>
<evidence type="ECO:0000256" key="1">
    <source>
        <dbReference type="SAM" id="MobiDB-lite"/>
    </source>
</evidence>
<organism evidence="2 3">
    <name type="scientific">Cellulomonas chitinilytica</name>
    <dbReference type="NCBI Taxonomy" id="398759"/>
    <lineage>
        <taxon>Bacteria</taxon>
        <taxon>Bacillati</taxon>
        <taxon>Actinomycetota</taxon>
        <taxon>Actinomycetes</taxon>
        <taxon>Micrococcales</taxon>
        <taxon>Cellulomonadaceae</taxon>
        <taxon>Cellulomonas</taxon>
    </lineage>
</organism>
<evidence type="ECO:0008006" key="4">
    <source>
        <dbReference type="Google" id="ProtNLM"/>
    </source>
</evidence>
<name>A0A919P3J5_9CELL</name>
<proteinExistence type="predicted"/>
<dbReference type="InterPro" id="IPR008928">
    <property type="entry name" value="6-hairpin_glycosidase_sf"/>
</dbReference>
<feature type="compositionally biased region" description="Low complexity" evidence="1">
    <location>
        <begin position="19"/>
        <end position="30"/>
    </location>
</feature>
<accession>A0A919P3J5</accession>
<dbReference type="GO" id="GO:0004553">
    <property type="term" value="F:hydrolase activity, hydrolyzing O-glycosyl compounds"/>
    <property type="evidence" value="ECO:0007669"/>
    <property type="project" value="TreeGrafter"/>
</dbReference>
<dbReference type="PANTHER" id="PTHR31616:SF13">
    <property type="entry name" value="GLUCAN 1,4-ALPHA-GLUCOSIDASE"/>
    <property type="match status" value="1"/>
</dbReference>
<dbReference type="Gene3D" id="1.50.10.10">
    <property type="match status" value="1"/>
</dbReference>
<evidence type="ECO:0000313" key="3">
    <source>
        <dbReference type="Proteomes" id="UP000632740"/>
    </source>
</evidence>